<evidence type="ECO:0000313" key="5">
    <source>
        <dbReference type="Proteomes" id="UP001208692"/>
    </source>
</evidence>
<keyword evidence="5" id="KW-1185">Reference proteome</keyword>
<comment type="caution">
    <text evidence="2">The sequence shown here is derived from an EMBL/GenBank/DDBJ whole genome shotgun (WGS) entry which is preliminary data.</text>
</comment>
<dbReference type="InterPro" id="IPR032675">
    <property type="entry name" value="LRR_dom_sf"/>
</dbReference>
<evidence type="ECO:0000256" key="1">
    <source>
        <dbReference type="SAM" id="SignalP"/>
    </source>
</evidence>
<reference evidence="2 5" key="1">
    <citation type="submission" date="2021-11" db="EMBL/GenBank/DDBJ databases">
        <title>Draft genome sequence of Capnocytophaga sp. strain KC07075 isolated from cat oral cavity.</title>
        <authorList>
            <person name="Suzuki M."/>
            <person name="Imaoka K."/>
            <person name="Kimura M."/>
            <person name="Morikawa S."/>
            <person name="Maeda K."/>
        </authorList>
    </citation>
    <scope>NUCLEOTIDE SEQUENCE</scope>
    <source>
        <strain evidence="2">KC07075</strain>
        <strain evidence="3 5">KC07079</strain>
    </source>
</reference>
<name>A0AAV5B071_9FLAO</name>
<organism evidence="2 4">
    <name type="scientific">Capnocytophaga catalasegens</name>
    <dbReference type="NCBI Taxonomy" id="1004260"/>
    <lineage>
        <taxon>Bacteria</taxon>
        <taxon>Pseudomonadati</taxon>
        <taxon>Bacteroidota</taxon>
        <taxon>Flavobacteriia</taxon>
        <taxon>Flavobacteriales</taxon>
        <taxon>Flavobacteriaceae</taxon>
        <taxon>Capnocytophaga</taxon>
    </lineage>
</organism>
<gene>
    <name evidence="2" type="ORF">RCZ15_22640</name>
    <name evidence="3" type="ORF">RCZ16_16090</name>
</gene>
<dbReference type="AlphaFoldDB" id="A0AAV5B071"/>
<dbReference type="InterPro" id="IPR026906">
    <property type="entry name" value="LRR_5"/>
</dbReference>
<dbReference type="SUPFAM" id="SSF52058">
    <property type="entry name" value="L domain-like"/>
    <property type="match status" value="1"/>
</dbReference>
<accession>A0AAV5B071</accession>
<dbReference type="Pfam" id="PF13306">
    <property type="entry name" value="LRR_5"/>
    <property type="match status" value="1"/>
</dbReference>
<dbReference type="Proteomes" id="UP001207736">
    <property type="component" value="Unassembled WGS sequence"/>
</dbReference>
<feature type="chain" id="PRO_5043955100" description="Leucine-rich repeat domain-containing protein" evidence="1">
    <location>
        <begin position="23"/>
        <end position="431"/>
    </location>
</feature>
<dbReference type="Proteomes" id="UP001208692">
    <property type="component" value="Unassembled WGS sequence"/>
</dbReference>
<proteinExistence type="predicted"/>
<evidence type="ECO:0000313" key="4">
    <source>
        <dbReference type="Proteomes" id="UP001207736"/>
    </source>
</evidence>
<dbReference type="EMBL" id="BQKB01000031">
    <property type="protein sequence ID" value="GJM53292.1"/>
    <property type="molecule type" value="Genomic_DNA"/>
</dbReference>
<protein>
    <recommendedName>
        <fullName evidence="6">Leucine-rich repeat domain-containing protein</fullName>
    </recommendedName>
</protein>
<evidence type="ECO:0000313" key="3">
    <source>
        <dbReference type="EMBL" id="GJM53292.1"/>
    </source>
</evidence>
<dbReference type="PROSITE" id="PS51257">
    <property type="entry name" value="PROKAR_LIPOPROTEIN"/>
    <property type="match status" value="1"/>
</dbReference>
<dbReference type="RefSeq" id="WP_264845254.1">
    <property type="nucleotide sequence ID" value="NZ_BPMA01000007.1"/>
</dbReference>
<sequence>MKQYILSSIAVLALIVSCNTKADDGVGEIPKENTEKILYFQFTKDRGTHSISVEERQEKTLTIEGLKDGAFEATENSGGAISLSKTTNPAKLTIRAYKVGEYPVSIKGTDTDGVKKTITLYVKVTERDTGWKNGVYTVENIDGDMTEKDSKGYVEFESLGYNLFQNDIQPASARDKIQVSANGGIIRVTAQKHYDESIPITFSVKNAAGDTHTVHVRRVTKFWELRSSTEVIGIDPNTTKNSFDKLSVPPKTPYSVTHINGLHYYELHKNNPYYGFDKKSIAVNTNITKIDLNRIKYIYGVSFSGCTNLTEVIANNVETISSDYAFANTKLTKIDLPAIKSIGAYAFNGTPITTVKLGKNLTTLYANALKGIEGTLLELRIESSTPSGVTLVTDFIGETQARLLVPNASLADWNSRYPWLKDKFKGGVQGY</sequence>
<evidence type="ECO:0000313" key="2">
    <source>
        <dbReference type="EMBL" id="GJM51291.1"/>
    </source>
</evidence>
<dbReference type="Gene3D" id="3.80.10.10">
    <property type="entry name" value="Ribonuclease Inhibitor"/>
    <property type="match status" value="1"/>
</dbReference>
<evidence type="ECO:0008006" key="6">
    <source>
        <dbReference type="Google" id="ProtNLM"/>
    </source>
</evidence>
<feature type="signal peptide" evidence="1">
    <location>
        <begin position="1"/>
        <end position="22"/>
    </location>
</feature>
<dbReference type="EMBL" id="BQKA01000050">
    <property type="protein sequence ID" value="GJM51291.1"/>
    <property type="molecule type" value="Genomic_DNA"/>
</dbReference>
<keyword evidence="1" id="KW-0732">Signal</keyword>